<evidence type="ECO:0000259" key="1">
    <source>
        <dbReference type="Pfam" id="PF13966"/>
    </source>
</evidence>
<proteinExistence type="predicted"/>
<evidence type="ECO:0000313" key="3">
    <source>
        <dbReference type="Proteomes" id="UP000828251"/>
    </source>
</evidence>
<dbReference type="AlphaFoldDB" id="A0A9D4ALX9"/>
<keyword evidence="3" id="KW-1185">Reference proteome</keyword>
<dbReference type="Pfam" id="PF13966">
    <property type="entry name" value="zf-RVT"/>
    <property type="match status" value="1"/>
</dbReference>
<organism evidence="2 3">
    <name type="scientific">Gossypium stocksii</name>
    <dbReference type="NCBI Taxonomy" id="47602"/>
    <lineage>
        <taxon>Eukaryota</taxon>
        <taxon>Viridiplantae</taxon>
        <taxon>Streptophyta</taxon>
        <taxon>Embryophyta</taxon>
        <taxon>Tracheophyta</taxon>
        <taxon>Spermatophyta</taxon>
        <taxon>Magnoliopsida</taxon>
        <taxon>eudicotyledons</taxon>
        <taxon>Gunneridae</taxon>
        <taxon>Pentapetalae</taxon>
        <taxon>rosids</taxon>
        <taxon>malvids</taxon>
        <taxon>Malvales</taxon>
        <taxon>Malvaceae</taxon>
        <taxon>Malvoideae</taxon>
        <taxon>Gossypium</taxon>
    </lineage>
</organism>
<feature type="domain" description="Reverse transcriptase zinc-binding" evidence="1">
    <location>
        <begin position="42"/>
        <end position="107"/>
    </location>
</feature>
<dbReference type="InterPro" id="IPR026960">
    <property type="entry name" value="RVT-Znf"/>
</dbReference>
<comment type="caution">
    <text evidence="2">The sequence shown here is derived from an EMBL/GenBank/DDBJ whole genome shotgun (WGS) entry which is preliminary data.</text>
</comment>
<accession>A0A9D4ALX9</accession>
<dbReference type="OrthoDB" id="1000288at2759"/>
<dbReference type="EMBL" id="JAIQCV010000001">
    <property type="protein sequence ID" value="KAH1130711.1"/>
    <property type="molecule type" value="Genomic_DNA"/>
</dbReference>
<reference evidence="2 3" key="1">
    <citation type="journal article" date="2021" name="Plant Biotechnol. J.">
        <title>Multi-omics assisted identification of the key and species-specific regulatory components of drought-tolerant mechanisms in Gossypium stocksii.</title>
        <authorList>
            <person name="Yu D."/>
            <person name="Ke L."/>
            <person name="Zhang D."/>
            <person name="Wu Y."/>
            <person name="Sun Y."/>
            <person name="Mei J."/>
            <person name="Sun J."/>
            <person name="Sun Y."/>
        </authorList>
    </citation>
    <scope>NUCLEOTIDE SEQUENCE [LARGE SCALE GENOMIC DNA]</scope>
    <source>
        <strain evidence="3">cv. E1</strain>
        <tissue evidence="2">Leaf</tissue>
    </source>
</reference>
<evidence type="ECO:0000313" key="2">
    <source>
        <dbReference type="EMBL" id="KAH1130711.1"/>
    </source>
</evidence>
<name>A0A9D4ALX9_9ROSI</name>
<sequence>MIVWRHDGSSDYIIKRGYKLLVEEELQTNGDPLRNTTGMITSFLTKMWALQIPAKIKFYIWKLFNNFLPTRENLSRHKLQVEGICLLCKEGEETVDHHVRSCHTLKQT</sequence>
<dbReference type="Proteomes" id="UP000828251">
    <property type="component" value="Unassembled WGS sequence"/>
</dbReference>
<gene>
    <name evidence="2" type="ORF">J1N35_002089</name>
</gene>
<protein>
    <recommendedName>
        <fullName evidence="1">Reverse transcriptase zinc-binding domain-containing protein</fullName>
    </recommendedName>
</protein>